<proteinExistence type="predicted"/>
<dbReference type="Proteomes" id="UP000092600">
    <property type="component" value="Unassembled WGS sequence"/>
</dbReference>
<feature type="compositionally biased region" description="Basic and acidic residues" evidence="1">
    <location>
        <begin position="201"/>
        <end position="213"/>
    </location>
</feature>
<comment type="caution">
    <text evidence="2">The sequence shown here is derived from an EMBL/GenBank/DDBJ whole genome shotgun (WGS) entry which is preliminary data.</text>
</comment>
<protein>
    <submittedName>
        <fullName evidence="2">Cation-chloride cotransporter 1</fullName>
    </submittedName>
</protein>
<dbReference type="InterPro" id="IPR036392">
    <property type="entry name" value="PLAT/LH2_dom_sf"/>
</dbReference>
<evidence type="ECO:0000256" key="1">
    <source>
        <dbReference type="SAM" id="MobiDB-lite"/>
    </source>
</evidence>
<dbReference type="STRING" id="4615.A0A199V911"/>
<dbReference type="AlphaFoldDB" id="A0A199V911"/>
<feature type="region of interest" description="Disordered" evidence="1">
    <location>
        <begin position="235"/>
        <end position="258"/>
    </location>
</feature>
<gene>
    <name evidence="2" type="ORF">ACMD2_19656</name>
</gene>
<evidence type="ECO:0000313" key="2">
    <source>
        <dbReference type="EMBL" id="OAY73592.1"/>
    </source>
</evidence>
<feature type="non-terminal residue" evidence="2">
    <location>
        <position position="258"/>
    </location>
</feature>
<reference evidence="2 3" key="1">
    <citation type="journal article" date="2016" name="DNA Res.">
        <title>The draft genome of MD-2 pineapple using hybrid error correction of long reads.</title>
        <authorList>
            <person name="Redwan R.M."/>
            <person name="Saidin A."/>
            <person name="Kumar S.V."/>
        </authorList>
    </citation>
    <scope>NUCLEOTIDE SEQUENCE [LARGE SCALE GENOMIC DNA]</scope>
    <source>
        <strain evidence="3">cv. MD2</strain>
        <tissue evidence="2">Leaf</tissue>
    </source>
</reference>
<sequence>MRRRSSNPGVVVAAISEEAAVEKKAAPAPAPAKTKARAALTVRRKSKEDFKDTIVGHLDALADMIGRKVVLELISTDVDATEVSSLSNPPHRLISWLHGQSIMENGEIESTDEEMPLRGGRQYRPVGSHDRAIIQMSSMERGSVQEIPLNNSHVDLFVPLYFMRCFYYQPNKNNLFKFISYRNLKVGPQANIDPRMQEGSSESHEAPNGSHKESKLELFDFDSLVNILGLKSMTGEQIPAPSSPRDGEDVTITIGHPK</sequence>
<evidence type="ECO:0000313" key="3">
    <source>
        <dbReference type="Proteomes" id="UP000092600"/>
    </source>
</evidence>
<name>A0A199V911_ANACO</name>
<dbReference type="SUPFAM" id="SSF49723">
    <property type="entry name" value="Lipase/lipooxygenase domain (PLAT/LH2 domain)"/>
    <property type="match status" value="1"/>
</dbReference>
<organism evidence="2 3">
    <name type="scientific">Ananas comosus</name>
    <name type="common">Pineapple</name>
    <name type="synonym">Ananas ananas</name>
    <dbReference type="NCBI Taxonomy" id="4615"/>
    <lineage>
        <taxon>Eukaryota</taxon>
        <taxon>Viridiplantae</taxon>
        <taxon>Streptophyta</taxon>
        <taxon>Embryophyta</taxon>
        <taxon>Tracheophyta</taxon>
        <taxon>Spermatophyta</taxon>
        <taxon>Magnoliopsida</taxon>
        <taxon>Liliopsida</taxon>
        <taxon>Poales</taxon>
        <taxon>Bromeliaceae</taxon>
        <taxon>Bromelioideae</taxon>
        <taxon>Ananas</taxon>
    </lineage>
</organism>
<accession>A0A199V911</accession>
<feature type="region of interest" description="Disordered" evidence="1">
    <location>
        <begin position="190"/>
        <end position="213"/>
    </location>
</feature>
<dbReference type="EMBL" id="LSRQ01002665">
    <property type="protein sequence ID" value="OAY73592.1"/>
    <property type="molecule type" value="Genomic_DNA"/>
</dbReference>